<dbReference type="AlphaFoldDB" id="A0A8J3FEX9"/>
<dbReference type="PIRSF" id="PIRSF017901">
    <property type="entry name" value="GCL"/>
    <property type="match status" value="1"/>
</dbReference>
<keyword evidence="1 5" id="KW-0436">Ligase</keyword>
<keyword evidence="2 5" id="KW-0547">Nucleotide-binding</keyword>
<evidence type="ECO:0000313" key="8">
    <source>
        <dbReference type="Proteomes" id="UP000649739"/>
    </source>
</evidence>
<accession>A0A8J3FEX9</accession>
<keyword evidence="8" id="KW-1185">Reference proteome</keyword>
<evidence type="ECO:0000256" key="6">
    <source>
        <dbReference type="PIRNR" id="PIRNR017901"/>
    </source>
</evidence>
<evidence type="ECO:0000313" key="7">
    <source>
        <dbReference type="EMBL" id="GGK02342.1"/>
    </source>
</evidence>
<dbReference type="InterPro" id="IPR014746">
    <property type="entry name" value="Gln_synth/guanido_kin_cat_dom"/>
</dbReference>
<dbReference type="Pfam" id="PF04107">
    <property type="entry name" value="GCS2"/>
    <property type="match status" value="1"/>
</dbReference>
<dbReference type="GO" id="GO:0052699">
    <property type="term" value="P:ergothioneine biosynthetic process"/>
    <property type="evidence" value="ECO:0007669"/>
    <property type="project" value="UniProtKB-UniRule"/>
</dbReference>
<comment type="catalytic activity">
    <reaction evidence="4 5 6">
        <text>L-cysteine + L-glutamate + ATP = gamma-L-glutamyl-L-cysteine + ADP + phosphate + H(+)</text>
        <dbReference type="Rhea" id="RHEA:13285"/>
        <dbReference type="ChEBI" id="CHEBI:15378"/>
        <dbReference type="ChEBI" id="CHEBI:29985"/>
        <dbReference type="ChEBI" id="CHEBI:30616"/>
        <dbReference type="ChEBI" id="CHEBI:35235"/>
        <dbReference type="ChEBI" id="CHEBI:43474"/>
        <dbReference type="ChEBI" id="CHEBI:58173"/>
        <dbReference type="ChEBI" id="CHEBI:456216"/>
        <dbReference type="EC" id="6.3.2.2"/>
    </reaction>
</comment>
<dbReference type="PANTHER" id="PTHR34378">
    <property type="entry name" value="GLUTAMATE--CYSTEINE LIGASE, CHLOROPLASTIC"/>
    <property type="match status" value="1"/>
</dbReference>
<dbReference type="PANTHER" id="PTHR34378:SF1">
    <property type="entry name" value="GLUTAMATE--CYSTEINE LIGASE, CHLOROPLASTIC"/>
    <property type="match status" value="1"/>
</dbReference>
<evidence type="ECO:0000256" key="1">
    <source>
        <dbReference type="ARBA" id="ARBA00022598"/>
    </source>
</evidence>
<evidence type="ECO:0000256" key="3">
    <source>
        <dbReference type="ARBA" id="ARBA00022840"/>
    </source>
</evidence>
<protein>
    <recommendedName>
        <fullName evidence="5">Glutamate--cysteine ligase EgtA</fullName>
        <ecNumber evidence="5">6.3.2.2</ecNumber>
    </recommendedName>
    <alternativeName>
        <fullName evidence="5">Gamma-glutamylcysteine synthase</fullName>
        <shortName evidence="5">GCS</shortName>
        <shortName evidence="5">Gamma-ECS</shortName>
    </alternativeName>
</protein>
<dbReference type="EMBL" id="BMQB01000008">
    <property type="protein sequence ID" value="GGK02342.1"/>
    <property type="molecule type" value="Genomic_DNA"/>
</dbReference>
<evidence type="ECO:0000256" key="4">
    <source>
        <dbReference type="ARBA" id="ARBA00048819"/>
    </source>
</evidence>
<comment type="pathway">
    <text evidence="5">Amino-acid biosynthesis; ergothioneine biosynthesis.</text>
</comment>
<dbReference type="HAMAP" id="MF_02034">
    <property type="entry name" value="EgtA"/>
    <property type="match status" value="1"/>
</dbReference>
<reference evidence="7" key="2">
    <citation type="submission" date="2020-09" db="EMBL/GenBank/DDBJ databases">
        <authorList>
            <person name="Sun Q."/>
            <person name="Ohkuma M."/>
        </authorList>
    </citation>
    <scope>NUCLEOTIDE SEQUENCE</scope>
    <source>
        <strain evidence="7">JCM 3090</strain>
    </source>
</reference>
<evidence type="ECO:0000256" key="5">
    <source>
        <dbReference type="HAMAP-Rule" id="MF_02034"/>
    </source>
</evidence>
<dbReference type="Proteomes" id="UP000649739">
    <property type="component" value="Unassembled WGS sequence"/>
</dbReference>
<dbReference type="Gene3D" id="3.30.590.20">
    <property type="match status" value="1"/>
</dbReference>
<dbReference type="InterPro" id="IPR017809">
    <property type="entry name" value="EgtA_Actinobacteria"/>
</dbReference>
<dbReference type="InterPro" id="IPR035434">
    <property type="entry name" value="GCL_bact_plant"/>
</dbReference>
<dbReference type="SUPFAM" id="SSF55931">
    <property type="entry name" value="Glutamine synthetase/guanido kinase"/>
    <property type="match status" value="1"/>
</dbReference>
<keyword evidence="3 5" id="KW-0067">ATP-binding</keyword>
<dbReference type="GO" id="GO:0005524">
    <property type="term" value="F:ATP binding"/>
    <property type="evidence" value="ECO:0007669"/>
    <property type="project" value="UniProtKB-UniRule"/>
</dbReference>
<comment type="caution">
    <text evidence="7">The sequence shown here is derived from an EMBL/GenBank/DDBJ whole genome shotgun (WGS) entry which is preliminary data.</text>
</comment>
<dbReference type="GO" id="GO:0004357">
    <property type="term" value="F:glutamate-cysteine ligase activity"/>
    <property type="evidence" value="ECO:0007669"/>
    <property type="project" value="UniProtKB-UniRule"/>
</dbReference>
<evidence type="ECO:0000256" key="2">
    <source>
        <dbReference type="ARBA" id="ARBA00022741"/>
    </source>
</evidence>
<dbReference type="RefSeq" id="WP_189171295.1">
    <property type="nucleotide sequence ID" value="NZ_BMQB01000008.1"/>
</dbReference>
<sequence length="422" mass="43319">MLHHPPPATARPAGPARGAAPAEVLTTVDRARAYVAAGALRYGAATRTGAELEFTVHHADDPCRQLTAAVLTAALGPHAPAGLGGPAAPLPRGGRVTVEPGGQVEISTPPYADLDELLAATDADLAHLADLVGRHGLALGRSGLDPHRPPHPVLASPRYDAMAAAYARSGPAGGIMMRSTAGLQVCLDAGDRSEAAERWRLAHLLGPPLLAAFATADRHAGRPTGRASARMCAWLDIDVGRTDPVWTVAAADVPPATAWAAYALAAPLLCLRRPGGDWTAPPGTTFADWIEGALPGPPTTADLEYHLSTLFPPVRPRGYLEIRYLDAQPADAWAPPVLALCALLATPAIRAEAARLCAPAADRWRRAARAGLADPVVGPAARAVLALAIDGLAALDLPEPRRAAARVSIAARLGTAGAGGAG</sequence>
<gene>
    <name evidence="7" type="primary">gshA</name>
    <name evidence="5" type="synonym">egtA</name>
    <name evidence="7" type="ORF">GCM10010123_35390</name>
</gene>
<dbReference type="UniPathway" id="UPA01014"/>
<comment type="function">
    <text evidence="5">Catalyzes the synthesis of gamma-glutamylcysteine (gamma-GC). This compound is used as substrate for the biosynthesis of the low-molecular thiol compound ergothioneine.</text>
</comment>
<organism evidence="7 8">
    <name type="scientific">Pilimelia anulata</name>
    <dbReference type="NCBI Taxonomy" id="53371"/>
    <lineage>
        <taxon>Bacteria</taxon>
        <taxon>Bacillati</taxon>
        <taxon>Actinomycetota</taxon>
        <taxon>Actinomycetes</taxon>
        <taxon>Micromonosporales</taxon>
        <taxon>Micromonosporaceae</taxon>
        <taxon>Pilimelia</taxon>
    </lineage>
</organism>
<dbReference type="InterPro" id="IPR006336">
    <property type="entry name" value="GCS2"/>
</dbReference>
<reference evidence="7" key="1">
    <citation type="journal article" date="2014" name="Int. J. Syst. Evol. Microbiol.">
        <title>Complete genome sequence of Corynebacterium casei LMG S-19264T (=DSM 44701T), isolated from a smear-ripened cheese.</title>
        <authorList>
            <consortium name="US DOE Joint Genome Institute (JGI-PGF)"/>
            <person name="Walter F."/>
            <person name="Albersmeier A."/>
            <person name="Kalinowski J."/>
            <person name="Ruckert C."/>
        </authorList>
    </citation>
    <scope>NUCLEOTIDE SEQUENCE</scope>
    <source>
        <strain evidence="7">JCM 3090</strain>
    </source>
</reference>
<dbReference type="EC" id="6.3.2.2" evidence="5"/>
<dbReference type="GO" id="GO:0006750">
    <property type="term" value="P:glutathione biosynthetic process"/>
    <property type="evidence" value="ECO:0007669"/>
    <property type="project" value="UniProtKB-UniRule"/>
</dbReference>
<name>A0A8J3FEX9_9ACTN</name>
<comment type="similarity">
    <text evidence="5 6">Belongs to the glutamate--cysteine ligase type 2 family. EgtA subfamily.</text>
</comment>
<proteinExistence type="inferred from homology"/>